<accession>A0A1H3Y5E7</accession>
<dbReference type="Pfam" id="PF02518">
    <property type="entry name" value="HATPase_c"/>
    <property type="match status" value="1"/>
</dbReference>
<sequence>MNRLSHQEYALILENIDDAIIAVDMQGMITYFNASAQLFSGLSEKQSIGQSFFECFKTQKTLCYLARTTLENGRSISSHETITLRTSNSKQHQVSVTASPIFPASAPQQGAVIVLHDLTRVRSLEGAVRNADRLAMIETMAAGLAHEIKNPLGGIKGSAQLLQMELEGNDELQEYTQLIVRETTRVNRIIEELLNLSRPRKTQLEFVNISQILNEIITLQKNTVSDRGIVFAWELDPSIPDIPGDHDLLMRLFLNLIKNSCEATQDHSKITIATRIDTEYHLRLPDTRPTPMVQVSISDQGPGISIPELEKILTPFYTTKESGNGLGLPICQKIITDHGGMLEFINRDEGGTQVKVSLPLLRNQSEDKTAKG</sequence>
<evidence type="ECO:0000256" key="1">
    <source>
        <dbReference type="ARBA" id="ARBA00000085"/>
    </source>
</evidence>
<dbReference type="CDD" id="cd00075">
    <property type="entry name" value="HATPase"/>
    <property type="match status" value="1"/>
</dbReference>
<keyword evidence="6 11" id="KW-0418">Kinase</keyword>
<dbReference type="GO" id="GO:0005524">
    <property type="term" value="F:ATP binding"/>
    <property type="evidence" value="ECO:0007669"/>
    <property type="project" value="UniProtKB-KW"/>
</dbReference>
<dbReference type="InterPro" id="IPR036890">
    <property type="entry name" value="HATPase_C_sf"/>
</dbReference>
<dbReference type="RefSeq" id="WP_092345516.1">
    <property type="nucleotide sequence ID" value="NZ_FNQN01000003.1"/>
</dbReference>
<dbReference type="SMART" id="SM00388">
    <property type="entry name" value="HisKA"/>
    <property type="match status" value="1"/>
</dbReference>
<evidence type="ECO:0000256" key="6">
    <source>
        <dbReference type="ARBA" id="ARBA00022777"/>
    </source>
</evidence>
<dbReference type="InterPro" id="IPR005467">
    <property type="entry name" value="His_kinase_dom"/>
</dbReference>
<dbReference type="GO" id="GO:0006355">
    <property type="term" value="P:regulation of DNA-templated transcription"/>
    <property type="evidence" value="ECO:0007669"/>
    <property type="project" value="InterPro"/>
</dbReference>
<dbReference type="EMBL" id="FNQN01000003">
    <property type="protein sequence ID" value="SEA06078.1"/>
    <property type="molecule type" value="Genomic_DNA"/>
</dbReference>
<comment type="catalytic activity">
    <reaction evidence="1">
        <text>ATP + protein L-histidine = ADP + protein N-phospho-L-histidine.</text>
        <dbReference type="EC" id="2.7.13.3"/>
    </reaction>
</comment>
<keyword evidence="12" id="KW-1185">Reference proteome</keyword>
<evidence type="ECO:0000313" key="12">
    <source>
        <dbReference type="Proteomes" id="UP000199409"/>
    </source>
</evidence>
<dbReference type="SMART" id="SM00387">
    <property type="entry name" value="HATPase_c"/>
    <property type="match status" value="1"/>
</dbReference>
<dbReference type="InterPro" id="IPR003594">
    <property type="entry name" value="HATPase_dom"/>
</dbReference>
<gene>
    <name evidence="11" type="ORF">SAMN05660420_01076</name>
</gene>
<dbReference type="Proteomes" id="UP000199409">
    <property type="component" value="Unassembled WGS sequence"/>
</dbReference>
<dbReference type="InterPro" id="IPR000014">
    <property type="entry name" value="PAS"/>
</dbReference>
<evidence type="ECO:0000256" key="4">
    <source>
        <dbReference type="ARBA" id="ARBA00022679"/>
    </source>
</evidence>
<protein>
    <recommendedName>
        <fullName evidence="2">histidine kinase</fullName>
        <ecNumber evidence="2">2.7.13.3</ecNumber>
    </recommendedName>
</protein>
<keyword evidence="7" id="KW-0067">ATP-binding</keyword>
<feature type="domain" description="Histidine kinase" evidence="9">
    <location>
        <begin position="143"/>
        <end position="362"/>
    </location>
</feature>
<dbReference type="InterPro" id="IPR036097">
    <property type="entry name" value="HisK_dim/P_sf"/>
</dbReference>
<evidence type="ECO:0000256" key="5">
    <source>
        <dbReference type="ARBA" id="ARBA00022741"/>
    </source>
</evidence>
<dbReference type="Gene3D" id="3.30.450.20">
    <property type="entry name" value="PAS domain"/>
    <property type="match status" value="1"/>
</dbReference>
<dbReference type="AlphaFoldDB" id="A0A1H3Y5E7"/>
<evidence type="ECO:0000256" key="8">
    <source>
        <dbReference type="ARBA" id="ARBA00023012"/>
    </source>
</evidence>
<name>A0A1H3Y5E7_9BACT</name>
<proteinExistence type="predicted"/>
<evidence type="ECO:0000256" key="7">
    <source>
        <dbReference type="ARBA" id="ARBA00022840"/>
    </source>
</evidence>
<dbReference type="InterPro" id="IPR035965">
    <property type="entry name" value="PAS-like_dom_sf"/>
</dbReference>
<keyword evidence="3" id="KW-0597">Phosphoprotein</keyword>
<dbReference type="PANTHER" id="PTHR43065">
    <property type="entry name" value="SENSOR HISTIDINE KINASE"/>
    <property type="match status" value="1"/>
</dbReference>
<evidence type="ECO:0000256" key="3">
    <source>
        <dbReference type="ARBA" id="ARBA00022553"/>
    </source>
</evidence>
<dbReference type="Gene3D" id="1.10.287.130">
    <property type="match status" value="1"/>
</dbReference>
<dbReference type="GO" id="GO:0000155">
    <property type="term" value="F:phosphorelay sensor kinase activity"/>
    <property type="evidence" value="ECO:0007669"/>
    <property type="project" value="InterPro"/>
</dbReference>
<dbReference type="SUPFAM" id="SSF55785">
    <property type="entry name" value="PYP-like sensor domain (PAS domain)"/>
    <property type="match status" value="1"/>
</dbReference>
<dbReference type="NCBIfam" id="TIGR00229">
    <property type="entry name" value="sensory_box"/>
    <property type="match status" value="1"/>
</dbReference>
<dbReference type="OrthoDB" id="9773941at2"/>
<dbReference type="SMART" id="SM00091">
    <property type="entry name" value="PAS"/>
    <property type="match status" value="1"/>
</dbReference>
<dbReference type="CDD" id="cd00082">
    <property type="entry name" value="HisKA"/>
    <property type="match status" value="1"/>
</dbReference>
<evidence type="ECO:0000313" key="11">
    <source>
        <dbReference type="EMBL" id="SEA06078.1"/>
    </source>
</evidence>
<dbReference type="SUPFAM" id="SSF55874">
    <property type="entry name" value="ATPase domain of HSP90 chaperone/DNA topoisomerase II/histidine kinase"/>
    <property type="match status" value="1"/>
</dbReference>
<dbReference type="CDD" id="cd00130">
    <property type="entry name" value="PAS"/>
    <property type="match status" value="1"/>
</dbReference>
<dbReference type="EC" id="2.7.13.3" evidence="2"/>
<evidence type="ECO:0000256" key="2">
    <source>
        <dbReference type="ARBA" id="ARBA00012438"/>
    </source>
</evidence>
<dbReference type="STRING" id="37625.SAMN05660420_01076"/>
<feature type="domain" description="PAS" evidence="10">
    <location>
        <begin position="5"/>
        <end position="53"/>
    </location>
</feature>
<keyword evidence="4" id="KW-0808">Transferase</keyword>
<dbReference type="PROSITE" id="PS50109">
    <property type="entry name" value="HIS_KIN"/>
    <property type="match status" value="1"/>
</dbReference>
<dbReference type="Pfam" id="PF00512">
    <property type="entry name" value="HisKA"/>
    <property type="match status" value="1"/>
</dbReference>
<dbReference type="InterPro" id="IPR013767">
    <property type="entry name" value="PAS_fold"/>
</dbReference>
<dbReference type="Pfam" id="PF00989">
    <property type="entry name" value="PAS"/>
    <property type="match status" value="1"/>
</dbReference>
<dbReference type="PRINTS" id="PR00344">
    <property type="entry name" value="BCTRLSENSOR"/>
</dbReference>
<dbReference type="InterPro" id="IPR004358">
    <property type="entry name" value="Sig_transdc_His_kin-like_C"/>
</dbReference>
<keyword evidence="5" id="KW-0547">Nucleotide-binding</keyword>
<evidence type="ECO:0000259" key="9">
    <source>
        <dbReference type="PROSITE" id="PS50109"/>
    </source>
</evidence>
<dbReference type="PANTHER" id="PTHR43065:SF10">
    <property type="entry name" value="PEROXIDE STRESS-ACTIVATED HISTIDINE KINASE MAK3"/>
    <property type="match status" value="1"/>
</dbReference>
<dbReference type="SUPFAM" id="SSF47384">
    <property type="entry name" value="Homodimeric domain of signal transducing histidine kinase"/>
    <property type="match status" value="1"/>
</dbReference>
<dbReference type="InterPro" id="IPR003661">
    <property type="entry name" value="HisK_dim/P_dom"/>
</dbReference>
<keyword evidence="8" id="KW-0902">Two-component regulatory system</keyword>
<reference evidence="11 12" key="1">
    <citation type="submission" date="2016-10" db="EMBL/GenBank/DDBJ databases">
        <authorList>
            <person name="de Groot N.N."/>
        </authorList>
    </citation>
    <scope>NUCLEOTIDE SEQUENCE [LARGE SCALE GENOMIC DNA]</scope>
    <source>
        <strain evidence="11 12">DSM 7343</strain>
    </source>
</reference>
<evidence type="ECO:0000259" key="10">
    <source>
        <dbReference type="PROSITE" id="PS50112"/>
    </source>
</evidence>
<organism evidence="11 12">
    <name type="scientific">Desulfuromusa kysingii</name>
    <dbReference type="NCBI Taxonomy" id="37625"/>
    <lineage>
        <taxon>Bacteria</taxon>
        <taxon>Pseudomonadati</taxon>
        <taxon>Thermodesulfobacteriota</taxon>
        <taxon>Desulfuromonadia</taxon>
        <taxon>Desulfuromonadales</taxon>
        <taxon>Geopsychrobacteraceae</taxon>
        <taxon>Desulfuromusa</taxon>
    </lineage>
</organism>
<dbReference type="Gene3D" id="3.30.565.10">
    <property type="entry name" value="Histidine kinase-like ATPase, C-terminal domain"/>
    <property type="match status" value="1"/>
</dbReference>
<dbReference type="PROSITE" id="PS50112">
    <property type="entry name" value="PAS"/>
    <property type="match status" value="1"/>
</dbReference>